<dbReference type="Proteomes" id="UP000770661">
    <property type="component" value="Unassembled WGS sequence"/>
</dbReference>
<dbReference type="OrthoDB" id="443524at2759"/>
<evidence type="ECO:0000313" key="2">
    <source>
        <dbReference type="EMBL" id="KAG0730529.1"/>
    </source>
</evidence>
<dbReference type="EMBL" id="JACEEZ010000105">
    <property type="protein sequence ID" value="KAG0730529.1"/>
    <property type="molecule type" value="Genomic_DNA"/>
</dbReference>
<gene>
    <name evidence="2" type="ORF">GWK47_028062</name>
</gene>
<proteinExistence type="predicted"/>
<accession>A0A8J4YYY3</accession>
<feature type="compositionally biased region" description="Basic and acidic residues" evidence="1">
    <location>
        <begin position="66"/>
        <end position="75"/>
    </location>
</feature>
<protein>
    <submittedName>
        <fullName evidence="2">Uncharacterized protein</fullName>
    </submittedName>
</protein>
<reference evidence="2" key="1">
    <citation type="submission" date="2020-07" db="EMBL/GenBank/DDBJ databases">
        <title>The High-quality genome of the commercially important snow crab, Chionoecetes opilio.</title>
        <authorList>
            <person name="Jeong J.-H."/>
            <person name="Ryu S."/>
        </authorList>
    </citation>
    <scope>NUCLEOTIDE SEQUENCE</scope>
    <source>
        <strain evidence="2">MADBK_172401_WGS</strain>
        <tissue evidence="2">Digestive gland</tissue>
    </source>
</reference>
<sequence length="404" mass="45041">MSQALLHALARPLGLRVGGLGCVAWRALTRTPTPSNKTALSCRAAVAVRWCSGPTTFRQHSYITGGREEDSEKDILGPQSLTPHQTDLEDTTAAQDFLLPSQEQRHQSDRLVDKIKECESVDDGLDVYRRHSEVMSARHYLALIRKLGDLVSNSPEEVALVHGQEEFRALCGQLFGQCRRMDVEELVYLLKHLSRLEVPPTSKLTQAVLQTIENRIKNQSRLILSLFLEFLLKKMSLTPLADALLTAIPILISNALATTQITDLFFSDLTQAFTICSQGQVTGAGVLLQEMYRRGSIRSVPLAMSVVWALTQLSSPRLQRKLLSREEQLTREVIMKECLEILAQETDALTPQQVESTLSKVSVGHDLGDRSCYNERFLHAAATAVCHHSMSFEKTAHAIRKTCL</sequence>
<evidence type="ECO:0000313" key="3">
    <source>
        <dbReference type="Proteomes" id="UP000770661"/>
    </source>
</evidence>
<keyword evidence="3" id="KW-1185">Reference proteome</keyword>
<comment type="caution">
    <text evidence="2">The sequence shown here is derived from an EMBL/GenBank/DDBJ whole genome shotgun (WGS) entry which is preliminary data.</text>
</comment>
<dbReference type="AlphaFoldDB" id="A0A8J4YYY3"/>
<organism evidence="2 3">
    <name type="scientific">Chionoecetes opilio</name>
    <name type="common">Atlantic snow crab</name>
    <name type="synonym">Cancer opilio</name>
    <dbReference type="NCBI Taxonomy" id="41210"/>
    <lineage>
        <taxon>Eukaryota</taxon>
        <taxon>Metazoa</taxon>
        <taxon>Ecdysozoa</taxon>
        <taxon>Arthropoda</taxon>
        <taxon>Crustacea</taxon>
        <taxon>Multicrustacea</taxon>
        <taxon>Malacostraca</taxon>
        <taxon>Eumalacostraca</taxon>
        <taxon>Eucarida</taxon>
        <taxon>Decapoda</taxon>
        <taxon>Pleocyemata</taxon>
        <taxon>Brachyura</taxon>
        <taxon>Eubrachyura</taxon>
        <taxon>Majoidea</taxon>
        <taxon>Majidae</taxon>
        <taxon>Chionoecetes</taxon>
    </lineage>
</organism>
<name>A0A8J4YYY3_CHIOP</name>
<evidence type="ECO:0000256" key="1">
    <source>
        <dbReference type="SAM" id="MobiDB-lite"/>
    </source>
</evidence>
<feature type="region of interest" description="Disordered" evidence="1">
    <location>
        <begin position="62"/>
        <end position="83"/>
    </location>
</feature>